<accession>A0ABN1KFM2</accession>
<organism evidence="1 2">
    <name type="scientific">Clostridium subterminale</name>
    <dbReference type="NCBI Taxonomy" id="1550"/>
    <lineage>
        <taxon>Bacteria</taxon>
        <taxon>Bacillati</taxon>
        <taxon>Bacillota</taxon>
        <taxon>Clostridia</taxon>
        <taxon>Eubacteriales</taxon>
        <taxon>Clostridiaceae</taxon>
        <taxon>Clostridium</taxon>
    </lineage>
</organism>
<evidence type="ECO:0000313" key="2">
    <source>
        <dbReference type="Proteomes" id="UP001501047"/>
    </source>
</evidence>
<comment type="caution">
    <text evidence="1">The sequence shown here is derived from an EMBL/GenBank/DDBJ whole genome shotgun (WGS) entry which is preliminary data.</text>
</comment>
<sequence>MLSNSPLLSIVNLFNYIPYSLKITNIYVDVLAELTKEGVLKPREMIWEDGRHYEVDKITLHNTEMYYGEFHV</sequence>
<evidence type="ECO:0000313" key="1">
    <source>
        <dbReference type="EMBL" id="GAA0764831.1"/>
    </source>
</evidence>
<protein>
    <submittedName>
        <fullName evidence="1">Uncharacterized protein</fullName>
    </submittedName>
</protein>
<gene>
    <name evidence="1" type="ORF">GCM10008908_00500</name>
</gene>
<proteinExistence type="predicted"/>
<dbReference type="EMBL" id="BAAACI010000001">
    <property type="protein sequence ID" value="GAA0764831.1"/>
    <property type="molecule type" value="Genomic_DNA"/>
</dbReference>
<keyword evidence="2" id="KW-1185">Reference proteome</keyword>
<reference evidence="1 2" key="1">
    <citation type="journal article" date="2019" name="Int. J. Syst. Evol. Microbiol.">
        <title>The Global Catalogue of Microorganisms (GCM) 10K type strain sequencing project: providing services to taxonomists for standard genome sequencing and annotation.</title>
        <authorList>
            <consortium name="The Broad Institute Genomics Platform"/>
            <consortium name="The Broad Institute Genome Sequencing Center for Infectious Disease"/>
            <person name="Wu L."/>
            <person name="Ma J."/>
        </authorList>
    </citation>
    <scope>NUCLEOTIDE SEQUENCE [LARGE SCALE GENOMIC DNA]</scope>
    <source>
        <strain evidence="1 2">JCM 1417</strain>
    </source>
</reference>
<dbReference type="Proteomes" id="UP001501047">
    <property type="component" value="Unassembled WGS sequence"/>
</dbReference>
<name>A0ABN1KFM2_CLOSU</name>